<dbReference type="PANTHER" id="PTHR45628:SF7">
    <property type="entry name" value="VOLTAGE-DEPENDENT CALCIUM CHANNEL TYPE A SUBUNIT ALPHA-1"/>
    <property type="match status" value="1"/>
</dbReference>
<keyword evidence="13" id="KW-0407">Ion channel</keyword>
<keyword evidence="8" id="KW-0851">Voltage-gated channel</keyword>
<keyword evidence="11 15" id="KW-0472">Membrane</keyword>
<dbReference type="Pfam" id="PF00520">
    <property type="entry name" value="Ion_trans"/>
    <property type="match status" value="1"/>
</dbReference>
<dbReference type="PANTHER" id="PTHR45628">
    <property type="entry name" value="VOLTAGE-DEPENDENT CALCIUM CHANNEL TYPE A SUBUNIT ALPHA-1"/>
    <property type="match status" value="1"/>
</dbReference>
<name>A0AAE0FLV6_9CHLO</name>
<keyword evidence="2" id="KW-0813">Transport</keyword>
<dbReference type="AlphaFoldDB" id="A0AAE0FLV6"/>
<reference evidence="18 19" key="1">
    <citation type="journal article" date="2015" name="Genome Biol. Evol.">
        <title>Comparative Genomics of a Bacterivorous Green Alga Reveals Evolutionary Causalities and Consequences of Phago-Mixotrophic Mode of Nutrition.</title>
        <authorList>
            <person name="Burns J.A."/>
            <person name="Paasch A."/>
            <person name="Narechania A."/>
            <person name="Kim E."/>
        </authorList>
    </citation>
    <scope>NUCLEOTIDE SEQUENCE [LARGE SCALE GENOMIC DNA]</scope>
    <source>
        <strain evidence="18 19">PLY_AMNH</strain>
    </source>
</reference>
<feature type="domain" description="Ion transport" evidence="16">
    <location>
        <begin position="3"/>
        <end position="217"/>
    </location>
</feature>
<dbReference type="InterPro" id="IPR031649">
    <property type="entry name" value="GPHH_dom"/>
</dbReference>
<dbReference type="Gene3D" id="1.10.287.70">
    <property type="match status" value="1"/>
</dbReference>
<evidence type="ECO:0000256" key="1">
    <source>
        <dbReference type="ARBA" id="ARBA00004141"/>
    </source>
</evidence>
<evidence type="ECO:0000256" key="8">
    <source>
        <dbReference type="ARBA" id="ARBA00022882"/>
    </source>
</evidence>
<evidence type="ECO:0000256" key="7">
    <source>
        <dbReference type="ARBA" id="ARBA00022837"/>
    </source>
</evidence>
<dbReference type="InterPro" id="IPR050599">
    <property type="entry name" value="VDCC_alpha-1_subunit"/>
</dbReference>
<feature type="compositionally biased region" description="Basic and acidic residues" evidence="14">
    <location>
        <begin position="369"/>
        <end position="381"/>
    </location>
</feature>
<protein>
    <recommendedName>
        <fullName evidence="20">Ion transport domain-containing protein</fullName>
    </recommendedName>
</protein>
<evidence type="ECO:0000256" key="6">
    <source>
        <dbReference type="ARBA" id="ARBA00022737"/>
    </source>
</evidence>
<feature type="compositionally biased region" description="Polar residues" evidence="14">
    <location>
        <begin position="382"/>
        <end position="403"/>
    </location>
</feature>
<feature type="domain" description="Voltage-dependent L-type calcium channel IQ-associated" evidence="17">
    <location>
        <begin position="231"/>
        <end position="269"/>
    </location>
</feature>
<comment type="caution">
    <text evidence="18">The sequence shown here is derived from an EMBL/GenBank/DDBJ whole genome shotgun (WGS) entry which is preliminary data.</text>
</comment>
<evidence type="ECO:0000313" key="19">
    <source>
        <dbReference type="Proteomes" id="UP001190700"/>
    </source>
</evidence>
<dbReference type="GO" id="GO:0008331">
    <property type="term" value="F:high voltage-gated calcium channel activity"/>
    <property type="evidence" value="ECO:0007669"/>
    <property type="project" value="TreeGrafter"/>
</dbReference>
<evidence type="ECO:0000256" key="9">
    <source>
        <dbReference type="ARBA" id="ARBA00022989"/>
    </source>
</evidence>
<evidence type="ECO:0000256" key="15">
    <source>
        <dbReference type="SAM" id="Phobius"/>
    </source>
</evidence>
<evidence type="ECO:0000259" key="17">
    <source>
        <dbReference type="Pfam" id="PF16905"/>
    </source>
</evidence>
<keyword evidence="9 15" id="KW-1133">Transmembrane helix</keyword>
<feature type="transmembrane region" description="Helical" evidence="15">
    <location>
        <begin position="188"/>
        <end position="209"/>
    </location>
</feature>
<keyword evidence="5 15" id="KW-0812">Transmembrane</keyword>
<accession>A0AAE0FLV6</accession>
<keyword evidence="4" id="KW-0107">Calcium channel</keyword>
<keyword evidence="7" id="KW-0106">Calcium</keyword>
<evidence type="ECO:0000259" key="16">
    <source>
        <dbReference type="Pfam" id="PF00520"/>
    </source>
</evidence>
<evidence type="ECO:0000256" key="2">
    <source>
        <dbReference type="ARBA" id="ARBA00022448"/>
    </source>
</evidence>
<keyword evidence="6" id="KW-0677">Repeat</keyword>
<dbReference type="Pfam" id="PF16905">
    <property type="entry name" value="GPHH"/>
    <property type="match status" value="1"/>
</dbReference>
<dbReference type="GO" id="GO:0005891">
    <property type="term" value="C:voltage-gated calcium channel complex"/>
    <property type="evidence" value="ECO:0007669"/>
    <property type="project" value="TreeGrafter"/>
</dbReference>
<dbReference type="Proteomes" id="UP001190700">
    <property type="component" value="Unassembled WGS sequence"/>
</dbReference>
<feature type="transmembrane region" description="Helical" evidence="15">
    <location>
        <begin position="12"/>
        <end position="30"/>
    </location>
</feature>
<dbReference type="InterPro" id="IPR005821">
    <property type="entry name" value="Ion_trans_dom"/>
</dbReference>
<evidence type="ECO:0000256" key="13">
    <source>
        <dbReference type="ARBA" id="ARBA00023303"/>
    </source>
</evidence>
<comment type="subcellular location">
    <subcellularLocation>
        <location evidence="1">Membrane</location>
        <topology evidence="1">Multi-pass membrane protein</topology>
    </subcellularLocation>
</comment>
<evidence type="ECO:0000256" key="11">
    <source>
        <dbReference type="ARBA" id="ARBA00023136"/>
    </source>
</evidence>
<dbReference type="EMBL" id="LGRX02016437">
    <property type="protein sequence ID" value="KAK3262133.1"/>
    <property type="molecule type" value="Genomic_DNA"/>
</dbReference>
<dbReference type="Gene3D" id="1.10.238.10">
    <property type="entry name" value="EF-hand"/>
    <property type="match status" value="1"/>
</dbReference>
<organism evidence="18 19">
    <name type="scientific">Cymbomonas tetramitiformis</name>
    <dbReference type="NCBI Taxonomy" id="36881"/>
    <lineage>
        <taxon>Eukaryota</taxon>
        <taxon>Viridiplantae</taxon>
        <taxon>Chlorophyta</taxon>
        <taxon>Pyramimonadophyceae</taxon>
        <taxon>Pyramimonadales</taxon>
        <taxon>Pyramimonadaceae</taxon>
        <taxon>Cymbomonas</taxon>
    </lineage>
</organism>
<gene>
    <name evidence="18" type="ORF">CYMTET_28995</name>
</gene>
<sequence length="482" mass="54213">AMSQSLKQIVNVLAVEFIVFYVYAVAVRCARVREAGRLAQWVRAGEGEARWLAGLRVVRRVRRGALAVVRAGEAGAQREVRVRRGALACKVRRSEGGAGSKVRAVKRRALAVREEHAAGVALFGKVYDPDHGEYEYLSVHANFSNFLVAFLTLLRISTGESFNGLLHELRFGPRDCTKNCGSQLAVPYMISFNLFSQLLLLNIVTAVLMDTYARCLQEKDRLVNPDVLHDYVTHWSKFDPTARSFIPVSNLFPLLTTMKPPIGLKRSQQDFKHSELIHYLQYLNVPLYQVRQPSWGKIFTEPKNETKVVANSRWQRARGYSREQVHKKRSSLPQGDGESGSGAAEDEGGGDGSEPAPGQERPPKPGRGRTSDDKGMDRESTARASVQPMQQRDSIASSTSNTHRMIEWTQSVVKSITRIRQSDKGPHEHCVHFRDLLEALVAFVHLLQCRQCSDSDVTAEAIKLSMIRQRTKRMRKMNVYMP</sequence>
<feature type="non-terminal residue" evidence="18">
    <location>
        <position position="482"/>
    </location>
</feature>
<dbReference type="GO" id="GO:0098703">
    <property type="term" value="P:calcium ion import across plasma membrane"/>
    <property type="evidence" value="ECO:0007669"/>
    <property type="project" value="TreeGrafter"/>
</dbReference>
<keyword evidence="12" id="KW-0325">Glycoprotein</keyword>
<feature type="region of interest" description="Disordered" evidence="14">
    <location>
        <begin position="309"/>
        <end position="403"/>
    </location>
</feature>
<keyword evidence="10" id="KW-0406">Ion transport</keyword>
<evidence type="ECO:0008006" key="20">
    <source>
        <dbReference type="Google" id="ProtNLM"/>
    </source>
</evidence>
<evidence type="ECO:0000256" key="14">
    <source>
        <dbReference type="SAM" id="MobiDB-lite"/>
    </source>
</evidence>
<keyword evidence="19" id="KW-1185">Reference proteome</keyword>
<evidence type="ECO:0000313" key="18">
    <source>
        <dbReference type="EMBL" id="KAK3262133.1"/>
    </source>
</evidence>
<evidence type="ECO:0000256" key="12">
    <source>
        <dbReference type="ARBA" id="ARBA00023180"/>
    </source>
</evidence>
<feature type="non-terminal residue" evidence="18">
    <location>
        <position position="1"/>
    </location>
</feature>
<proteinExistence type="predicted"/>
<evidence type="ECO:0000256" key="10">
    <source>
        <dbReference type="ARBA" id="ARBA00023065"/>
    </source>
</evidence>
<keyword evidence="3" id="KW-0109">Calcium transport</keyword>
<evidence type="ECO:0000256" key="4">
    <source>
        <dbReference type="ARBA" id="ARBA00022673"/>
    </source>
</evidence>
<evidence type="ECO:0000256" key="5">
    <source>
        <dbReference type="ARBA" id="ARBA00022692"/>
    </source>
</evidence>
<evidence type="ECO:0000256" key="3">
    <source>
        <dbReference type="ARBA" id="ARBA00022568"/>
    </source>
</evidence>